<protein>
    <recommendedName>
        <fullName evidence="6">PhoH-like protein</fullName>
    </recommendedName>
</protein>
<dbReference type="Gene3D" id="3.40.50.300">
    <property type="entry name" value="P-loop containing nucleotide triphosphate hydrolases"/>
    <property type="match status" value="1"/>
</dbReference>
<dbReference type="InterPro" id="IPR051451">
    <property type="entry name" value="PhoH2-like"/>
</dbReference>
<proteinExistence type="inferred from homology"/>
<dbReference type="FunFam" id="3.40.50.300:FF:000013">
    <property type="entry name" value="PhoH family ATPase"/>
    <property type="match status" value="1"/>
</dbReference>
<evidence type="ECO:0000256" key="2">
    <source>
        <dbReference type="ARBA" id="ARBA00010393"/>
    </source>
</evidence>
<dbReference type="InterPro" id="IPR003714">
    <property type="entry name" value="PhoH"/>
</dbReference>
<dbReference type="EMBL" id="WXYQ01000004">
    <property type="protein sequence ID" value="NBG95073.1"/>
    <property type="molecule type" value="Genomic_DNA"/>
</dbReference>
<name>A0A845Q8W3_9HYPH</name>
<gene>
    <name evidence="9" type="ORF">GTQ45_04950</name>
</gene>
<dbReference type="OrthoDB" id="9805148at2"/>
<keyword evidence="5" id="KW-0067">ATP-binding</keyword>
<keyword evidence="10" id="KW-1185">Reference proteome</keyword>
<comment type="similarity">
    <text evidence="2">Belongs to the PhoH family.</text>
</comment>
<organism evidence="9 10">
    <name type="scientific">Pyruvatibacter mobilis</name>
    <dbReference type="NCBI Taxonomy" id="1712261"/>
    <lineage>
        <taxon>Bacteria</taxon>
        <taxon>Pseudomonadati</taxon>
        <taxon>Pseudomonadota</taxon>
        <taxon>Alphaproteobacteria</taxon>
        <taxon>Hyphomicrobiales</taxon>
        <taxon>Parvibaculaceae</taxon>
        <taxon>Pyruvatibacter</taxon>
    </lineage>
</organism>
<keyword evidence="4" id="KW-0547">Nucleotide-binding</keyword>
<dbReference type="GO" id="GO:0005829">
    <property type="term" value="C:cytosol"/>
    <property type="evidence" value="ECO:0007669"/>
    <property type="project" value="TreeGrafter"/>
</dbReference>
<evidence type="ECO:0000256" key="7">
    <source>
        <dbReference type="SAM" id="MobiDB-lite"/>
    </source>
</evidence>
<dbReference type="GO" id="GO:0005524">
    <property type="term" value="F:ATP binding"/>
    <property type="evidence" value="ECO:0007669"/>
    <property type="project" value="UniProtKB-KW"/>
</dbReference>
<sequence>MLPQRLPPPYPNCLLPDPSLRRSRCLPVENSTSPIPSGTEDGSADQPPAGGQPGIRSQGGARPDVVVLDFDDNQLVSALAGVADCNLARIEQLLGVTLTPRGNRVAIRGDEDTRGQAARALGDLYGKLKRGQDVVMADVDGAVRMATSAMPEARRGSASVQFVTKRRVIEPRSANQAQYMQSLQTNELVFGIGPAGTGKTYLAVAAAVSLFIKGQVDRIILSRPAVEAGERLGFLPGDLRDKIDPYLRPLYDALYDTLPAEQVARSLESGEIEVAPLAFMRGRTLSNSYVILDEAQNCTSVQMRMFLTRLGENSRMAITGDPTQVDLPMGAKSGLREARDVLRNVPGVAVTEFANVDVVRHPLVTRIVDAYSKADGKRLPNLQDSGGDKAGDTGPKA</sequence>
<evidence type="ECO:0000313" key="10">
    <source>
        <dbReference type="Proteomes" id="UP000470384"/>
    </source>
</evidence>
<evidence type="ECO:0000256" key="1">
    <source>
        <dbReference type="ARBA" id="ARBA00004496"/>
    </source>
</evidence>
<dbReference type="Pfam" id="PF02562">
    <property type="entry name" value="PhoH"/>
    <property type="match status" value="1"/>
</dbReference>
<feature type="compositionally biased region" description="Pro residues" evidence="7">
    <location>
        <begin position="1"/>
        <end position="11"/>
    </location>
</feature>
<reference evidence="9 10" key="1">
    <citation type="journal article" date="2016" name="Int. J. Syst. Evol. Microbiol.">
        <title>Pyruvatibacter mobilis gen. nov., sp. nov., a marine bacterium from the culture broth of Picochlorum sp. 122.</title>
        <authorList>
            <person name="Wang G."/>
            <person name="Tang M."/>
            <person name="Wu H."/>
            <person name="Dai S."/>
            <person name="Li T."/>
            <person name="Chen C."/>
            <person name="He H."/>
            <person name="Fan J."/>
            <person name="Xiang W."/>
            <person name="Li X."/>
        </authorList>
    </citation>
    <scope>NUCLEOTIDE SEQUENCE [LARGE SCALE GENOMIC DNA]</scope>
    <source>
        <strain evidence="9 10">GYP-11</strain>
    </source>
</reference>
<evidence type="ECO:0000259" key="8">
    <source>
        <dbReference type="Pfam" id="PF02562"/>
    </source>
</evidence>
<dbReference type="PANTHER" id="PTHR30473:SF1">
    <property type="entry name" value="PHOH-LIKE PROTEIN"/>
    <property type="match status" value="1"/>
</dbReference>
<accession>A0A845Q8W3</accession>
<dbReference type="Proteomes" id="UP000470384">
    <property type="component" value="Unassembled WGS sequence"/>
</dbReference>
<dbReference type="SUPFAM" id="SSF52540">
    <property type="entry name" value="P-loop containing nucleoside triphosphate hydrolases"/>
    <property type="match status" value="1"/>
</dbReference>
<evidence type="ECO:0000256" key="6">
    <source>
        <dbReference type="ARBA" id="ARBA00039970"/>
    </source>
</evidence>
<evidence type="ECO:0000256" key="4">
    <source>
        <dbReference type="ARBA" id="ARBA00022741"/>
    </source>
</evidence>
<evidence type="ECO:0000256" key="3">
    <source>
        <dbReference type="ARBA" id="ARBA00022490"/>
    </source>
</evidence>
<comment type="subcellular location">
    <subcellularLocation>
        <location evidence="1">Cytoplasm</location>
    </subcellularLocation>
</comment>
<keyword evidence="3" id="KW-0963">Cytoplasm</keyword>
<evidence type="ECO:0000313" key="9">
    <source>
        <dbReference type="EMBL" id="NBG95073.1"/>
    </source>
</evidence>
<dbReference type="AlphaFoldDB" id="A0A845Q8W3"/>
<dbReference type="InterPro" id="IPR027417">
    <property type="entry name" value="P-loop_NTPase"/>
</dbReference>
<comment type="caution">
    <text evidence="9">The sequence shown here is derived from an EMBL/GenBank/DDBJ whole genome shotgun (WGS) entry which is preliminary data.</text>
</comment>
<feature type="domain" description="PhoH-like protein" evidence="8">
    <location>
        <begin position="169"/>
        <end position="371"/>
    </location>
</feature>
<feature type="region of interest" description="Disordered" evidence="7">
    <location>
        <begin position="1"/>
        <end position="61"/>
    </location>
</feature>
<evidence type="ECO:0000256" key="5">
    <source>
        <dbReference type="ARBA" id="ARBA00022840"/>
    </source>
</evidence>
<feature type="region of interest" description="Disordered" evidence="7">
    <location>
        <begin position="378"/>
        <end position="397"/>
    </location>
</feature>
<dbReference type="PANTHER" id="PTHR30473">
    <property type="entry name" value="PROTEIN PHOH"/>
    <property type="match status" value="1"/>
</dbReference>